<keyword evidence="2" id="KW-1185">Reference proteome</keyword>
<dbReference type="EMBL" id="FQWS01000002">
    <property type="protein sequence ID" value="SHH58472.1"/>
    <property type="molecule type" value="Genomic_DNA"/>
</dbReference>
<evidence type="ECO:0000313" key="1">
    <source>
        <dbReference type="EMBL" id="SHH58472.1"/>
    </source>
</evidence>
<evidence type="ECO:0000313" key="2">
    <source>
        <dbReference type="Proteomes" id="UP000184522"/>
    </source>
</evidence>
<reference evidence="2" key="1">
    <citation type="submission" date="2016-11" db="EMBL/GenBank/DDBJ databases">
        <authorList>
            <person name="Varghese N."/>
            <person name="Submissions S."/>
        </authorList>
    </citation>
    <scope>NUCLEOTIDE SEQUENCE [LARGE SCALE GENOMIC DNA]</scope>
    <source>
        <strain evidence="2">DSM 25330</strain>
    </source>
</reference>
<gene>
    <name evidence="1" type="ORF">SAMN05444148_2377</name>
</gene>
<dbReference type="AlphaFoldDB" id="A0A1M5U617"/>
<dbReference type="Proteomes" id="UP000184522">
    <property type="component" value="Unassembled WGS sequence"/>
</dbReference>
<name>A0A1M5U617_9FLAO</name>
<organism evidence="1 2">
    <name type="scientific">Winogradskyella jejuensis</name>
    <dbReference type="NCBI Taxonomy" id="1089305"/>
    <lineage>
        <taxon>Bacteria</taxon>
        <taxon>Pseudomonadati</taxon>
        <taxon>Bacteroidota</taxon>
        <taxon>Flavobacteriia</taxon>
        <taxon>Flavobacteriales</taxon>
        <taxon>Flavobacteriaceae</taxon>
        <taxon>Winogradskyella</taxon>
    </lineage>
</organism>
<proteinExistence type="predicted"/>
<sequence length="41" mass="4645">MYPPINLPDTLKNSKVARFIYYFTFEICAINSASAHNLPLA</sequence>
<protein>
    <submittedName>
        <fullName evidence="1">Uncharacterized protein</fullName>
    </submittedName>
</protein>
<accession>A0A1M5U617</accession>